<evidence type="ECO:0000313" key="9">
    <source>
        <dbReference type="EMBL" id="OOS20612.1"/>
    </source>
</evidence>
<dbReference type="Proteomes" id="UP000191094">
    <property type="component" value="Unassembled WGS sequence"/>
</dbReference>
<dbReference type="NCBIfam" id="NF001211">
    <property type="entry name" value="PRK00179.1"/>
    <property type="match status" value="1"/>
</dbReference>
<feature type="active site" evidence="7">
    <location>
        <position position="559"/>
    </location>
</feature>
<dbReference type="CDD" id="cd05015">
    <property type="entry name" value="SIS_PGI_1"/>
    <property type="match status" value="1"/>
</dbReference>
<feature type="active site" description="Proton donor" evidence="7">
    <location>
        <position position="380"/>
    </location>
</feature>
<dbReference type="GO" id="GO:0005829">
    <property type="term" value="C:cytosol"/>
    <property type="evidence" value="ECO:0007669"/>
    <property type="project" value="TreeGrafter"/>
</dbReference>
<gene>
    <name evidence="7" type="primary">pgi</name>
    <name evidence="9" type="ORF">B0682_05545</name>
</gene>
<dbReference type="GO" id="GO:0097367">
    <property type="term" value="F:carbohydrate derivative binding"/>
    <property type="evidence" value="ECO:0007669"/>
    <property type="project" value="InterPro"/>
</dbReference>
<dbReference type="GO" id="GO:0006094">
    <property type="term" value="P:gluconeogenesis"/>
    <property type="evidence" value="ECO:0007669"/>
    <property type="project" value="UniProtKB-UniRule"/>
</dbReference>
<dbReference type="CDD" id="cd05016">
    <property type="entry name" value="SIS_PGI_2"/>
    <property type="match status" value="1"/>
</dbReference>
<dbReference type="Gene3D" id="3.40.50.10490">
    <property type="entry name" value="Glucose-6-phosphate isomerase like protein, domain 1"/>
    <property type="match status" value="2"/>
</dbReference>
<dbReference type="Pfam" id="PF00342">
    <property type="entry name" value="PGI"/>
    <property type="match status" value="1"/>
</dbReference>
<evidence type="ECO:0000256" key="2">
    <source>
        <dbReference type="ARBA" id="ARBA00006604"/>
    </source>
</evidence>
<dbReference type="GO" id="GO:0051156">
    <property type="term" value="P:glucose 6-phosphate metabolic process"/>
    <property type="evidence" value="ECO:0007669"/>
    <property type="project" value="TreeGrafter"/>
</dbReference>
<proteinExistence type="inferred from homology"/>
<comment type="pathway">
    <text evidence="7">Carbohydrate biosynthesis; gluconeogenesis.</text>
</comment>
<dbReference type="InterPro" id="IPR046348">
    <property type="entry name" value="SIS_dom_sf"/>
</dbReference>
<dbReference type="EC" id="5.3.1.9" evidence="7"/>
<name>A0A1T0CE40_9GAMM</name>
<dbReference type="PRINTS" id="PR00662">
    <property type="entry name" value="G6PISOMERASE"/>
</dbReference>
<dbReference type="GO" id="GO:0004347">
    <property type="term" value="F:glucose-6-phosphate isomerase activity"/>
    <property type="evidence" value="ECO:0007669"/>
    <property type="project" value="UniProtKB-UniRule"/>
</dbReference>
<evidence type="ECO:0000256" key="3">
    <source>
        <dbReference type="ARBA" id="ARBA00022432"/>
    </source>
</evidence>
<reference evidence="9 10" key="1">
    <citation type="submission" date="2017-02" db="EMBL/GenBank/DDBJ databases">
        <title>Draft genome sequence of Moraxella lincolnii CCUG 9405T type strain.</title>
        <authorList>
            <person name="Salva-Serra F."/>
            <person name="Engstrom-Jakobsson H."/>
            <person name="Thorell K."/>
            <person name="Jaen-Luchoro D."/>
            <person name="Gonzales-Siles L."/>
            <person name="Karlsson R."/>
            <person name="Yazdan S."/>
            <person name="Boulund F."/>
            <person name="Johnning A."/>
            <person name="Engstrand L."/>
            <person name="Kristiansson E."/>
            <person name="Moore E."/>
        </authorList>
    </citation>
    <scope>NUCLEOTIDE SEQUENCE [LARGE SCALE GENOMIC DNA]</scope>
    <source>
        <strain evidence="9 10">CCUG 9405</strain>
    </source>
</reference>
<evidence type="ECO:0000256" key="4">
    <source>
        <dbReference type="ARBA" id="ARBA00023152"/>
    </source>
</evidence>
<comment type="subcellular location">
    <subcellularLocation>
        <location evidence="7">Cytoplasm</location>
    </subcellularLocation>
</comment>
<organism evidence="9 10">
    <name type="scientific">Lwoffella lincolnii</name>
    <dbReference type="NCBI Taxonomy" id="90241"/>
    <lineage>
        <taxon>Bacteria</taxon>
        <taxon>Pseudomonadati</taxon>
        <taxon>Pseudomonadota</taxon>
        <taxon>Gammaproteobacteria</taxon>
        <taxon>Moraxellales</taxon>
        <taxon>Moraxellaceae</taxon>
        <taxon>Lwoffella</taxon>
    </lineage>
</organism>
<keyword evidence="7" id="KW-0963">Cytoplasm</keyword>
<dbReference type="AlphaFoldDB" id="A0A1T0CE40"/>
<evidence type="ECO:0000256" key="7">
    <source>
        <dbReference type="HAMAP-Rule" id="MF_00473"/>
    </source>
</evidence>
<dbReference type="PROSITE" id="PS00765">
    <property type="entry name" value="P_GLUCOSE_ISOMERASE_1"/>
    <property type="match status" value="1"/>
</dbReference>
<evidence type="ECO:0000256" key="8">
    <source>
        <dbReference type="RuleBase" id="RU000612"/>
    </source>
</evidence>
<comment type="similarity">
    <text evidence="2 7 8">Belongs to the GPI family.</text>
</comment>
<sequence length="602" mass="66699">MINNANRTQDRQAVMSAIDGLPWQQLVAHAKRPLNLSKLFAQNNVSANTPVTALQSDRAKVYSASLADLYMDYSKQLVDNDIMSALLALADSCNLRQRICDLLSGKKVNSSENRPALHTALRLPKQPNADLVNDGIIDGITDDVHDSLDKVADMANRIRSGMWRGYSGKAVTDVVNLGVGGSDLGPLMVTTALQEWADTDIRVHFVSNMDGSQLESLLKHLNPETSLFIISSKSFATVDTLSNAKSALAWLCQFTTEAAALRRHFIGISANLSKVSAWGIHPDNQLKFWDWVGGRFSLWSAIGLAIAVRVGMEQFRALLAGANAMDEHFAKAPFTQNLPVLMGLLAVWNATFLRINAHTVLPYDGRLTYFPSYLTQLEMESNGKSVSIDGNPVSFATCPILWGEIGSNAQHAFYQLLHQGTQRVSCDFIACVNRYDDTVTDNVKHHDGHGDDNMKHANRVNLKEQHQLSLANCLAQSRVLAFGNAANQSSVIQDDDVTQDEVQKFRHYHGNQPSTTLLIDRLTPHNLGMLIALYEHKVYVMASIWHINPFDQWGVEMGKKVADDVYQQLITNKHNQVADGVFDASTQQLLSHIKQQQSQTIK</sequence>
<dbReference type="PROSITE" id="PS51463">
    <property type="entry name" value="P_GLUCOSE_ISOMERASE_3"/>
    <property type="match status" value="1"/>
</dbReference>
<evidence type="ECO:0000256" key="1">
    <source>
        <dbReference type="ARBA" id="ARBA00004926"/>
    </source>
</evidence>
<dbReference type="InterPro" id="IPR001672">
    <property type="entry name" value="G6P_Isomerase"/>
</dbReference>
<accession>A0A1T0CE40</accession>
<dbReference type="InterPro" id="IPR023096">
    <property type="entry name" value="G6P_Isomerase_C"/>
</dbReference>
<dbReference type="GO" id="GO:0006096">
    <property type="term" value="P:glycolytic process"/>
    <property type="evidence" value="ECO:0007669"/>
    <property type="project" value="UniProtKB-UniRule"/>
</dbReference>
<dbReference type="PROSITE" id="PS00174">
    <property type="entry name" value="P_GLUCOSE_ISOMERASE_2"/>
    <property type="match status" value="1"/>
</dbReference>
<keyword evidence="3 7" id="KW-0312">Gluconeogenesis</keyword>
<dbReference type="InterPro" id="IPR035482">
    <property type="entry name" value="SIS_PGI_2"/>
</dbReference>
<evidence type="ECO:0000313" key="10">
    <source>
        <dbReference type="Proteomes" id="UP000191094"/>
    </source>
</evidence>
<dbReference type="PANTHER" id="PTHR11469">
    <property type="entry name" value="GLUCOSE-6-PHOSPHATE ISOMERASE"/>
    <property type="match status" value="1"/>
</dbReference>
<comment type="caution">
    <text evidence="9">The sequence shown here is derived from an EMBL/GenBank/DDBJ whole genome shotgun (WGS) entry which is preliminary data.</text>
</comment>
<comment type="pathway">
    <text evidence="1 7 8">Carbohydrate degradation; glycolysis; D-glyceraldehyde 3-phosphate and glycerone phosphate from D-glucose: step 2/4.</text>
</comment>
<keyword evidence="5 7" id="KW-0413">Isomerase</keyword>
<dbReference type="SUPFAM" id="SSF53697">
    <property type="entry name" value="SIS domain"/>
    <property type="match status" value="1"/>
</dbReference>
<evidence type="ECO:0000256" key="5">
    <source>
        <dbReference type="ARBA" id="ARBA00023235"/>
    </source>
</evidence>
<dbReference type="HAMAP" id="MF_00473">
    <property type="entry name" value="G6P_isomerase"/>
    <property type="match status" value="1"/>
</dbReference>
<evidence type="ECO:0000256" key="6">
    <source>
        <dbReference type="ARBA" id="ARBA00029321"/>
    </source>
</evidence>
<dbReference type="PANTHER" id="PTHR11469:SF1">
    <property type="entry name" value="GLUCOSE-6-PHOSPHATE ISOMERASE"/>
    <property type="match status" value="1"/>
</dbReference>
<keyword evidence="4 7" id="KW-0324">Glycolysis</keyword>
<dbReference type="EMBL" id="MUYT01000007">
    <property type="protein sequence ID" value="OOS20612.1"/>
    <property type="molecule type" value="Genomic_DNA"/>
</dbReference>
<dbReference type="InterPro" id="IPR035476">
    <property type="entry name" value="SIS_PGI_1"/>
</dbReference>
<dbReference type="STRING" id="90241.B0682_05545"/>
<dbReference type="Gene3D" id="1.10.1390.10">
    <property type="match status" value="1"/>
</dbReference>
<dbReference type="InterPro" id="IPR018189">
    <property type="entry name" value="Phosphoglucose_isomerase_CS"/>
</dbReference>
<dbReference type="UniPathway" id="UPA00138"/>
<dbReference type="UniPathway" id="UPA00109">
    <property type="reaction ID" value="UER00181"/>
</dbReference>
<keyword evidence="10" id="KW-1185">Reference proteome</keyword>
<dbReference type="GO" id="GO:0048029">
    <property type="term" value="F:monosaccharide binding"/>
    <property type="evidence" value="ECO:0007669"/>
    <property type="project" value="TreeGrafter"/>
</dbReference>
<comment type="function">
    <text evidence="7">Catalyzes the reversible isomerization of glucose-6-phosphate to fructose-6-phosphate.</text>
</comment>
<protein>
    <recommendedName>
        <fullName evidence="7">Glucose-6-phosphate isomerase</fullName>
        <shortName evidence="7">GPI</shortName>
        <ecNumber evidence="7">5.3.1.9</ecNumber>
    </recommendedName>
    <alternativeName>
        <fullName evidence="7">Phosphoglucose isomerase</fullName>
        <shortName evidence="7">PGI</shortName>
    </alternativeName>
    <alternativeName>
        <fullName evidence="7">Phosphohexose isomerase</fullName>
        <shortName evidence="7">PHI</shortName>
    </alternativeName>
</protein>
<comment type="catalytic activity">
    <reaction evidence="6 7 8">
        <text>alpha-D-glucose 6-phosphate = beta-D-fructose 6-phosphate</text>
        <dbReference type="Rhea" id="RHEA:11816"/>
        <dbReference type="ChEBI" id="CHEBI:57634"/>
        <dbReference type="ChEBI" id="CHEBI:58225"/>
        <dbReference type="EC" id="5.3.1.9"/>
    </reaction>
</comment>
<feature type="active site" evidence="7">
    <location>
        <position position="411"/>
    </location>
</feature>